<evidence type="ECO:0000313" key="2">
    <source>
        <dbReference type="Proteomes" id="UP000821845"/>
    </source>
</evidence>
<dbReference type="EMBL" id="CM023488">
    <property type="protein sequence ID" value="KAH6924551.1"/>
    <property type="molecule type" value="Genomic_DNA"/>
</dbReference>
<accession>A0ACB7RRW8</accession>
<reference evidence="1" key="1">
    <citation type="submission" date="2020-05" db="EMBL/GenBank/DDBJ databases">
        <title>Large-scale comparative analyses of tick genomes elucidate their genetic diversity and vector capacities.</title>
        <authorList>
            <person name="Jia N."/>
            <person name="Wang J."/>
            <person name="Shi W."/>
            <person name="Du L."/>
            <person name="Sun Y."/>
            <person name="Zhan W."/>
            <person name="Jiang J."/>
            <person name="Wang Q."/>
            <person name="Zhang B."/>
            <person name="Ji P."/>
            <person name="Sakyi L.B."/>
            <person name="Cui X."/>
            <person name="Yuan T."/>
            <person name="Jiang B."/>
            <person name="Yang W."/>
            <person name="Lam T.T.-Y."/>
            <person name="Chang Q."/>
            <person name="Ding S."/>
            <person name="Wang X."/>
            <person name="Zhu J."/>
            <person name="Ruan X."/>
            <person name="Zhao L."/>
            <person name="Wei J."/>
            <person name="Que T."/>
            <person name="Du C."/>
            <person name="Cheng J."/>
            <person name="Dai P."/>
            <person name="Han X."/>
            <person name="Huang E."/>
            <person name="Gao Y."/>
            <person name="Liu J."/>
            <person name="Shao H."/>
            <person name="Ye R."/>
            <person name="Li L."/>
            <person name="Wei W."/>
            <person name="Wang X."/>
            <person name="Wang C."/>
            <person name="Yang T."/>
            <person name="Huo Q."/>
            <person name="Li W."/>
            <person name="Guo W."/>
            <person name="Chen H."/>
            <person name="Zhou L."/>
            <person name="Ni X."/>
            <person name="Tian J."/>
            <person name="Zhou Y."/>
            <person name="Sheng Y."/>
            <person name="Liu T."/>
            <person name="Pan Y."/>
            <person name="Xia L."/>
            <person name="Li J."/>
            <person name="Zhao F."/>
            <person name="Cao W."/>
        </authorList>
    </citation>
    <scope>NUCLEOTIDE SEQUENCE</scope>
    <source>
        <strain evidence="1">Hyas-2018</strain>
    </source>
</reference>
<keyword evidence="2" id="KW-1185">Reference proteome</keyword>
<name>A0ACB7RRW8_HYAAI</name>
<proteinExistence type="predicted"/>
<sequence length="139" mass="15870">MSKTMKIKRITKELLEDYVLPTGRQQIAQVVKSWGRNLQEVQDPSGSTYLVDFVIVERSEKRGKVRGEIERVLYRDHISYIKKAGMWPNAFGGDQPTGDCQSASRVYSDEDDDSDLFVNTNYPTVTYEGSDFPCEDDDC</sequence>
<organism evidence="1 2">
    <name type="scientific">Hyalomma asiaticum</name>
    <name type="common">Tick</name>
    <dbReference type="NCBI Taxonomy" id="266040"/>
    <lineage>
        <taxon>Eukaryota</taxon>
        <taxon>Metazoa</taxon>
        <taxon>Ecdysozoa</taxon>
        <taxon>Arthropoda</taxon>
        <taxon>Chelicerata</taxon>
        <taxon>Arachnida</taxon>
        <taxon>Acari</taxon>
        <taxon>Parasitiformes</taxon>
        <taxon>Ixodida</taxon>
        <taxon>Ixodoidea</taxon>
        <taxon>Ixodidae</taxon>
        <taxon>Hyalomminae</taxon>
        <taxon>Hyalomma</taxon>
    </lineage>
</organism>
<dbReference type="Proteomes" id="UP000821845">
    <property type="component" value="Chromosome 8"/>
</dbReference>
<gene>
    <name evidence="1" type="ORF">HPB50_019435</name>
</gene>
<evidence type="ECO:0000313" key="1">
    <source>
        <dbReference type="EMBL" id="KAH6924551.1"/>
    </source>
</evidence>
<comment type="caution">
    <text evidence="1">The sequence shown here is derived from an EMBL/GenBank/DDBJ whole genome shotgun (WGS) entry which is preliminary data.</text>
</comment>
<protein>
    <submittedName>
        <fullName evidence="1">Uncharacterized protein</fullName>
    </submittedName>
</protein>